<name>A0A2N9GBN0_FAGSY</name>
<dbReference type="SUPFAM" id="SSF53098">
    <property type="entry name" value="Ribonuclease H-like"/>
    <property type="match status" value="1"/>
</dbReference>
<dbReference type="PANTHER" id="PTHR33116">
    <property type="entry name" value="REVERSE TRANSCRIPTASE ZINC-BINDING DOMAIN-CONTAINING PROTEIN-RELATED-RELATED"/>
    <property type="match status" value="1"/>
</dbReference>
<dbReference type="InterPro" id="IPR036397">
    <property type="entry name" value="RNaseH_sf"/>
</dbReference>
<dbReference type="PANTHER" id="PTHR33116:SF86">
    <property type="entry name" value="REVERSE TRANSCRIPTASE DOMAIN-CONTAINING PROTEIN"/>
    <property type="match status" value="1"/>
</dbReference>
<accession>A0A2N9GBN0</accession>
<evidence type="ECO:0000313" key="2">
    <source>
        <dbReference type="EMBL" id="SPC96963.1"/>
    </source>
</evidence>
<dbReference type="GO" id="GO:0004523">
    <property type="term" value="F:RNA-DNA hybrid ribonuclease activity"/>
    <property type="evidence" value="ECO:0007669"/>
    <property type="project" value="InterPro"/>
</dbReference>
<dbReference type="Gene3D" id="3.30.420.10">
    <property type="entry name" value="Ribonuclease H-like superfamily/Ribonuclease H"/>
    <property type="match status" value="1"/>
</dbReference>
<feature type="domain" description="RNase H type-1" evidence="1">
    <location>
        <begin position="372"/>
        <end position="484"/>
    </location>
</feature>
<dbReference type="GO" id="GO:0003676">
    <property type="term" value="F:nucleic acid binding"/>
    <property type="evidence" value="ECO:0007669"/>
    <property type="project" value="InterPro"/>
</dbReference>
<dbReference type="InterPro" id="IPR012337">
    <property type="entry name" value="RNaseH-like_sf"/>
</dbReference>
<protein>
    <recommendedName>
        <fullName evidence="1">RNase H type-1 domain-containing protein</fullName>
    </recommendedName>
</protein>
<gene>
    <name evidence="2" type="ORF">FSB_LOCUS24845</name>
</gene>
<dbReference type="AlphaFoldDB" id="A0A2N9GBN0"/>
<evidence type="ECO:0000259" key="1">
    <source>
        <dbReference type="Pfam" id="PF13456"/>
    </source>
</evidence>
<reference evidence="2" key="1">
    <citation type="submission" date="2018-02" db="EMBL/GenBank/DDBJ databases">
        <authorList>
            <person name="Cohen D.B."/>
            <person name="Kent A.D."/>
        </authorList>
    </citation>
    <scope>NUCLEOTIDE SEQUENCE</scope>
</reference>
<proteinExistence type="predicted"/>
<dbReference type="Pfam" id="PF13456">
    <property type="entry name" value="RVT_3"/>
    <property type="match status" value="1"/>
</dbReference>
<sequence>MNVSGPSITHVMFADDLMLFAKANGREVGTLNDCLETYCLWSGQKINREKSSVIFSKLVTNDTKRWIKGEMQTKKLPIDAFYLGTPIFFSRSKTKDFKYLIDRIESKLMRWRCKALSWVGRKTLIKSVALALPIYMFSTVDVPMTVCKLLDSTFRIFWWNPKKDKGNYLAWKSWESLCQTKEAGGGKDLCKNASPLWKPIEKLRAKKGACYIVGDGTSIDMWKDPWVLWLEGFTLTLLHPNLTGTPMLVSNLFDPVRRFWKIDVLKNLVDPTSLAAILKIMVPASAQQDRIIWTLNPSGCFTVKSAITSCLSPNTTTIQPKSLWQQSWKLKLHERLKVFFMAFRLQCFTYKIATGPAYCGLKLNVDAGLFGGIATLVVVARNDSGSILQCWTKRCNTIDPCFAEAAALLWALELPRDNHFPKIMVEGDAKICIEAISAGFDTIPWKILSIVANIKFLALAFSACSLCWVRRDANGVAHALAKYALSQPSCFSCSESNLPPSMSEAWIRDLFVLSS</sequence>
<organism evidence="2">
    <name type="scientific">Fagus sylvatica</name>
    <name type="common">Beechnut</name>
    <dbReference type="NCBI Taxonomy" id="28930"/>
    <lineage>
        <taxon>Eukaryota</taxon>
        <taxon>Viridiplantae</taxon>
        <taxon>Streptophyta</taxon>
        <taxon>Embryophyta</taxon>
        <taxon>Tracheophyta</taxon>
        <taxon>Spermatophyta</taxon>
        <taxon>Magnoliopsida</taxon>
        <taxon>eudicotyledons</taxon>
        <taxon>Gunneridae</taxon>
        <taxon>Pentapetalae</taxon>
        <taxon>rosids</taxon>
        <taxon>fabids</taxon>
        <taxon>Fagales</taxon>
        <taxon>Fagaceae</taxon>
        <taxon>Fagus</taxon>
    </lineage>
</organism>
<dbReference type="EMBL" id="OIVN01001720">
    <property type="protein sequence ID" value="SPC96963.1"/>
    <property type="molecule type" value="Genomic_DNA"/>
</dbReference>
<dbReference type="InterPro" id="IPR002156">
    <property type="entry name" value="RNaseH_domain"/>
</dbReference>